<dbReference type="InterPro" id="IPR037171">
    <property type="entry name" value="NagB/RpiA_transferase-like"/>
</dbReference>
<dbReference type="GO" id="GO:0005829">
    <property type="term" value="C:cytosol"/>
    <property type="evidence" value="ECO:0007669"/>
    <property type="project" value="UniProtKB-SubCell"/>
</dbReference>
<dbReference type="GO" id="GO:0005085">
    <property type="term" value="F:guanyl-nucleotide exchange factor activity"/>
    <property type="evidence" value="ECO:0007669"/>
    <property type="project" value="TreeGrafter"/>
</dbReference>
<evidence type="ECO:0000256" key="2">
    <source>
        <dbReference type="ARBA" id="ARBA00007251"/>
    </source>
</evidence>
<protein>
    <recommendedName>
        <fullName evidence="6">Translation initiation factor eIF2B subunit beta</fullName>
    </recommendedName>
    <alternativeName>
        <fullName evidence="7">eIF2B GDP-GTP exchange factor subunit beta</fullName>
    </alternativeName>
</protein>
<keyword evidence="12" id="KW-1185">Reference proteome</keyword>
<evidence type="ECO:0000256" key="4">
    <source>
        <dbReference type="ARBA" id="ARBA00022540"/>
    </source>
</evidence>
<evidence type="ECO:0000256" key="6">
    <source>
        <dbReference type="ARBA" id="ARBA00044122"/>
    </source>
</evidence>
<proteinExistence type="inferred from homology"/>
<accession>K8F6M2</accession>
<dbReference type="PANTHER" id="PTHR45859:SF1">
    <property type="entry name" value="TRANSLATION INITIATION FACTOR EIF-2B SUBUNIT BETA"/>
    <property type="match status" value="1"/>
</dbReference>
<evidence type="ECO:0000256" key="3">
    <source>
        <dbReference type="ARBA" id="ARBA00022490"/>
    </source>
</evidence>
<comment type="subcellular location">
    <subcellularLocation>
        <location evidence="1">Cytoplasm</location>
        <location evidence="1">Cytosol</location>
    </subcellularLocation>
</comment>
<dbReference type="PANTHER" id="PTHR45859">
    <property type="entry name" value="TRANSLATION INITIATION FACTOR EIF-2B SUBUNIT BETA"/>
    <property type="match status" value="1"/>
</dbReference>
<dbReference type="KEGG" id="bpg:Bathy17g00520"/>
<comment type="subunit">
    <text evidence="8">Component of the translation initiation factor 2B (eIF2B) complex which is a heterodecamer of two sets of five different subunits: alpha, beta, gamma, delta and epsilon. Subunits alpha, beta and delta comprise a regulatory subcomplex and subunits epsilon and gamma comprise a catalytic subcomplex. Within the complex, the hexameric regulatory complex resides at the center, with the two heterodimeric catalytic subcomplexes bound on opposite sides.</text>
</comment>
<evidence type="ECO:0000256" key="9">
    <source>
        <dbReference type="RuleBase" id="RU003814"/>
    </source>
</evidence>
<name>K8F6M2_9CHLO</name>
<keyword evidence="5" id="KW-0648">Protein biosynthesis</keyword>
<keyword evidence="3" id="KW-0963">Cytoplasm</keyword>
<dbReference type="GeneID" id="19010926"/>
<dbReference type="Gene3D" id="3.40.50.10470">
    <property type="entry name" value="Translation initiation factor eif-2b, domain 2"/>
    <property type="match status" value="1"/>
</dbReference>
<evidence type="ECO:0000313" key="11">
    <source>
        <dbReference type="EMBL" id="CCO20470.1"/>
    </source>
</evidence>
<gene>
    <name evidence="11" type="ordered locus">Bathy17g00520</name>
</gene>
<organism evidence="11 12">
    <name type="scientific">Bathycoccus prasinos</name>
    <dbReference type="NCBI Taxonomy" id="41875"/>
    <lineage>
        <taxon>Eukaryota</taxon>
        <taxon>Viridiplantae</taxon>
        <taxon>Chlorophyta</taxon>
        <taxon>Mamiellophyceae</taxon>
        <taxon>Mamiellales</taxon>
        <taxon>Bathycoccaceae</taxon>
        <taxon>Bathycoccus</taxon>
    </lineage>
</organism>
<dbReference type="SUPFAM" id="SSF100950">
    <property type="entry name" value="NagB/RpiA/CoA transferase-like"/>
    <property type="match status" value="1"/>
</dbReference>
<evidence type="ECO:0000256" key="5">
    <source>
        <dbReference type="ARBA" id="ARBA00022917"/>
    </source>
</evidence>
<evidence type="ECO:0000256" key="8">
    <source>
        <dbReference type="ARBA" id="ARBA00046432"/>
    </source>
</evidence>
<dbReference type="Proteomes" id="UP000198341">
    <property type="component" value="Chromosome 17"/>
</dbReference>
<dbReference type="OrthoDB" id="269919at2759"/>
<feature type="compositionally biased region" description="Low complexity" evidence="10">
    <location>
        <begin position="347"/>
        <end position="362"/>
    </location>
</feature>
<sequence>MNALEKSNDAPLPVHSQRAVEDFSEQFVREKGAHGIVKEQQQTNVVNDVLFATAKTFLENAIVRCVVGTTNTTSTEGGGGGGDLNKDDDEAIVHALRRVKAVLNERIRGRTNADVILLNAVDRSIVVAKEELIAFREEKKNKQTGTKKGLNNNESSFKVYKQNVISAIREMIASDVDQAKRAIGEYACETCGSDCVVMVLGVRDGLVENFLKMVARKRRVKVIVLETSVSYEESGKAMAEEFARKILMSTNTNNSNNNNNNNNKETTNSAVEVTIVPESNAFAMVSRAHLAVVSAQLGVFEDGSFYAPPGTGNIARACEKFKVPLVALAPSLSLTTLEKPRIERMNSSRNSSNHHNSNNNNDNIDDEKSLLLSRERNGNPAEVLKHFRARSVKTGRDVDAVAHPTREFIDLHEKVDLAFVTDHGIVAPENLKRLARELYSAP</sequence>
<evidence type="ECO:0000256" key="7">
    <source>
        <dbReference type="ARBA" id="ARBA00044228"/>
    </source>
</evidence>
<reference evidence="11 12" key="1">
    <citation type="submission" date="2011-10" db="EMBL/GenBank/DDBJ databases">
        <authorList>
            <person name="Genoscope - CEA"/>
        </authorList>
    </citation>
    <scope>NUCLEOTIDE SEQUENCE [LARGE SCALE GENOMIC DNA]</scope>
    <source>
        <strain evidence="11 12">RCC 1105</strain>
    </source>
</reference>
<evidence type="ECO:0000256" key="10">
    <source>
        <dbReference type="SAM" id="MobiDB-lite"/>
    </source>
</evidence>
<dbReference type="InterPro" id="IPR051855">
    <property type="entry name" value="eIF2B_beta_subunit"/>
</dbReference>
<dbReference type="Pfam" id="PF01008">
    <property type="entry name" value="IF-2B"/>
    <property type="match status" value="2"/>
</dbReference>
<dbReference type="RefSeq" id="XP_007508366.1">
    <property type="nucleotide sequence ID" value="XM_007508304.1"/>
</dbReference>
<dbReference type="GO" id="GO:0005851">
    <property type="term" value="C:eukaryotic translation initiation factor 2B complex"/>
    <property type="evidence" value="ECO:0007669"/>
    <property type="project" value="TreeGrafter"/>
</dbReference>
<comment type="similarity">
    <text evidence="2 9">Belongs to the eIF-2B alpha/beta/delta subunits family.</text>
</comment>
<feature type="region of interest" description="Disordered" evidence="10">
    <location>
        <begin position="344"/>
        <end position="365"/>
    </location>
</feature>
<keyword evidence="4" id="KW-0396">Initiation factor</keyword>
<evidence type="ECO:0000313" key="12">
    <source>
        <dbReference type="Proteomes" id="UP000198341"/>
    </source>
</evidence>
<dbReference type="GO" id="GO:0003743">
    <property type="term" value="F:translation initiation factor activity"/>
    <property type="evidence" value="ECO:0007669"/>
    <property type="project" value="UniProtKB-KW"/>
</dbReference>
<dbReference type="STRING" id="41875.K8F6M2"/>
<evidence type="ECO:0000256" key="1">
    <source>
        <dbReference type="ARBA" id="ARBA00004514"/>
    </source>
</evidence>
<dbReference type="AlphaFoldDB" id="K8F6M2"/>
<dbReference type="EMBL" id="FO082262">
    <property type="protein sequence ID" value="CCO20470.1"/>
    <property type="molecule type" value="Genomic_DNA"/>
</dbReference>
<dbReference type="InterPro" id="IPR042529">
    <property type="entry name" value="IF_2B-like_C"/>
</dbReference>
<dbReference type="InterPro" id="IPR000649">
    <property type="entry name" value="IF-2B-related"/>
</dbReference>